<accession>E3J2Y8</accession>
<dbReference type="AlphaFoldDB" id="E3J2Y8"/>
<gene>
    <name evidence="2" type="ordered locus">FraEuI1c_4949</name>
</gene>
<proteinExistence type="predicted"/>
<reference evidence="2 3" key="1">
    <citation type="submission" date="2010-10" db="EMBL/GenBank/DDBJ databases">
        <title>Complete sequence of Frankia sp. EuI1c.</title>
        <authorList>
            <consortium name="US DOE Joint Genome Institute"/>
            <person name="Lucas S."/>
            <person name="Copeland A."/>
            <person name="Lapidus A."/>
            <person name="Cheng J.-F."/>
            <person name="Bruce D."/>
            <person name="Goodwin L."/>
            <person name="Pitluck S."/>
            <person name="Chertkov O."/>
            <person name="Detter J.C."/>
            <person name="Han C."/>
            <person name="Tapia R."/>
            <person name="Land M."/>
            <person name="Hauser L."/>
            <person name="Jeffries C."/>
            <person name="Kyrpides N."/>
            <person name="Ivanova N."/>
            <person name="Mikhailova N."/>
            <person name="Beauchemin N."/>
            <person name="Sen A."/>
            <person name="Sur S.A."/>
            <person name="Gtari M."/>
            <person name="Wall L."/>
            <person name="Tisa L."/>
            <person name="Woyke T."/>
        </authorList>
    </citation>
    <scope>NUCLEOTIDE SEQUENCE [LARGE SCALE GENOMIC DNA]</scope>
    <source>
        <strain evidence="3">DSM 45817 / CECT 9037 / EuI1c</strain>
    </source>
</reference>
<dbReference type="HOGENOM" id="CLU_762373_0_0_11"/>
<keyword evidence="3" id="KW-1185">Reference proteome</keyword>
<evidence type="ECO:0000313" key="2">
    <source>
        <dbReference type="EMBL" id="ADP82938.1"/>
    </source>
</evidence>
<dbReference type="KEGG" id="fri:FraEuI1c_4949"/>
<protein>
    <submittedName>
        <fullName evidence="2">Uncharacterized protein</fullName>
    </submittedName>
</protein>
<dbReference type="RefSeq" id="WP_013426056.1">
    <property type="nucleotide sequence ID" value="NC_014666.1"/>
</dbReference>
<evidence type="ECO:0000313" key="3">
    <source>
        <dbReference type="Proteomes" id="UP000002484"/>
    </source>
</evidence>
<dbReference type="Proteomes" id="UP000002484">
    <property type="component" value="Chromosome"/>
</dbReference>
<name>E3J2Y8_PSEI1</name>
<dbReference type="OrthoDB" id="4548368at2"/>
<sequence length="363" mass="36653">MPARPNRTWPKYVNIGMIGRSWAGRALAAGIVTTLALVTACHEGEATNPLVERYYQGWPAGAGLSGPAGASPAGAGPVALLRPNHRLELALSGSSSCPSLPVALTVVDRHAVEVRAAPLAPTSRSGPTRSEALVVCTDDNVPTTSVLRLPSAVDTTRPVLVTVHVDPGGAAEIVTAYPAAGLISPGPARPGTGPTGLAQTGGPTGLATRPDNLQVGGQVLPADAVSSRAAIRAAFDRALTGTDPAGTTSAPGGAGFGPTDRAGWALAAVEDGPAMRRPLAELIRRFPAAARSSRIVVGEIDFVDVNHATVRYTLSFTGAGSGAPRTGTAVRVGAGTAADPDWKVGRDTYCAVLSLANVACPPA</sequence>
<dbReference type="EMBL" id="CP002299">
    <property type="protein sequence ID" value="ADP82938.1"/>
    <property type="molecule type" value="Genomic_DNA"/>
</dbReference>
<organism evidence="2 3">
    <name type="scientific">Pseudofrankia inefficax (strain DSM 45817 / CECT 9037 / DDB 130130 / EuI1c)</name>
    <name type="common">Frankia inefficax</name>
    <dbReference type="NCBI Taxonomy" id="298654"/>
    <lineage>
        <taxon>Bacteria</taxon>
        <taxon>Bacillati</taxon>
        <taxon>Actinomycetota</taxon>
        <taxon>Actinomycetes</taxon>
        <taxon>Frankiales</taxon>
        <taxon>Frankiaceae</taxon>
        <taxon>Pseudofrankia</taxon>
    </lineage>
</organism>
<dbReference type="InParanoid" id="E3J2Y8"/>
<evidence type="ECO:0000256" key="1">
    <source>
        <dbReference type="SAM" id="MobiDB-lite"/>
    </source>
</evidence>
<feature type="compositionally biased region" description="Low complexity" evidence="1">
    <location>
        <begin position="187"/>
        <end position="196"/>
    </location>
</feature>
<feature type="region of interest" description="Disordered" evidence="1">
    <location>
        <begin position="187"/>
        <end position="211"/>
    </location>
</feature>
<dbReference type="eggNOG" id="ENOG50336G1">
    <property type="taxonomic scope" value="Bacteria"/>
</dbReference>